<evidence type="ECO:0000256" key="1">
    <source>
        <dbReference type="PROSITE-ProRule" id="PRU00110"/>
    </source>
</evidence>
<dbReference type="Pfam" id="PF01627">
    <property type="entry name" value="Hpt"/>
    <property type="match status" value="1"/>
</dbReference>
<name>A0ABQ8JZF2_9APHY</name>
<dbReference type="InterPro" id="IPR045871">
    <property type="entry name" value="AHP1-5/YPD1"/>
</dbReference>
<dbReference type="SUPFAM" id="SSF47226">
    <property type="entry name" value="Histidine-containing phosphotransfer domain, HPT domain"/>
    <property type="match status" value="1"/>
</dbReference>
<feature type="compositionally biased region" description="Low complexity" evidence="2">
    <location>
        <begin position="59"/>
        <end position="73"/>
    </location>
</feature>
<organism evidence="4 5">
    <name type="scientific">Rhodofomes roseus</name>
    <dbReference type="NCBI Taxonomy" id="34475"/>
    <lineage>
        <taxon>Eukaryota</taxon>
        <taxon>Fungi</taxon>
        <taxon>Dikarya</taxon>
        <taxon>Basidiomycota</taxon>
        <taxon>Agaricomycotina</taxon>
        <taxon>Agaricomycetes</taxon>
        <taxon>Polyporales</taxon>
        <taxon>Rhodofomes</taxon>
    </lineage>
</organism>
<dbReference type="SMART" id="SM00073">
    <property type="entry name" value="HPT"/>
    <property type="match status" value="1"/>
</dbReference>
<sequence length="218" mass="23229">MPPADAPAKARSPTPALAAAFSPAATPAPEPAPEPTSKAATPAPPSRHPSLAPAREATPAVESPAAPDASDAVDAVDTEAAEGTIDLETFHQILDLDEDDTHDFSKEMVTAYFTQANTTFGEMDEAYKAKDLTKLSSLGHFLKGSSAALGVAHVQASCERIQHYGQLRDEDTGTDLTDESALQKIEPLLSRVKKEYNVAEAWLKKWYEDNTVPADDGE</sequence>
<dbReference type="InterPro" id="IPR036641">
    <property type="entry name" value="HPT_dom_sf"/>
</dbReference>
<protein>
    <submittedName>
        <fullName evidence="4">Histidine-phosphotransfer domain HPT domain-containing protein</fullName>
    </submittedName>
</protein>
<dbReference type="Proteomes" id="UP000814176">
    <property type="component" value="Unassembled WGS sequence"/>
</dbReference>
<dbReference type="EMBL" id="JADCUA010000036">
    <property type="protein sequence ID" value="KAH9829629.1"/>
    <property type="molecule type" value="Genomic_DNA"/>
</dbReference>
<dbReference type="GeneID" id="72007497"/>
<comment type="caution">
    <text evidence="4">The sequence shown here is derived from an EMBL/GenBank/DDBJ whole genome shotgun (WGS) entry which is preliminary data.</text>
</comment>
<gene>
    <name evidence="4" type="ORF">C8Q71DRAFT_851575</name>
</gene>
<feature type="compositionally biased region" description="Low complexity" evidence="2">
    <location>
        <begin position="12"/>
        <end position="25"/>
    </location>
</feature>
<dbReference type="PANTHER" id="PTHR28242">
    <property type="entry name" value="PHOSPHORELAY INTERMEDIATE PROTEIN YPD1"/>
    <property type="match status" value="1"/>
</dbReference>
<dbReference type="CDD" id="cd00088">
    <property type="entry name" value="HPT"/>
    <property type="match status" value="1"/>
</dbReference>
<evidence type="ECO:0000256" key="2">
    <source>
        <dbReference type="SAM" id="MobiDB-lite"/>
    </source>
</evidence>
<dbReference type="RefSeq" id="XP_047773072.1">
    <property type="nucleotide sequence ID" value="XM_047926765.1"/>
</dbReference>
<proteinExistence type="predicted"/>
<dbReference type="InterPro" id="IPR008207">
    <property type="entry name" value="Sig_transdc_His_kin_Hpt_dom"/>
</dbReference>
<keyword evidence="5" id="KW-1185">Reference proteome</keyword>
<feature type="modified residue" description="Phosphohistidine" evidence="1">
    <location>
        <position position="140"/>
    </location>
</feature>
<feature type="region of interest" description="Disordered" evidence="2">
    <location>
        <begin position="1"/>
        <end position="75"/>
    </location>
</feature>
<dbReference type="PANTHER" id="PTHR28242:SF52">
    <property type="entry name" value="PHOSPHORELAY INTERMEDIATE PROTEIN YPD1"/>
    <property type="match status" value="1"/>
</dbReference>
<accession>A0ABQ8JZF2</accession>
<reference evidence="4 5" key="1">
    <citation type="journal article" date="2021" name="Environ. Microbiol.">
        <title>Gene family expansions and transcriptome signatures uncover fungal adaptations to wood decay.</title>
        <authorList>
            <person name="Hage H."/>
            <person name="Miyauchi S."/>
            <person name="Viragh M."/>
            <person name="Drula E."/>
            <person name="Min B."/>
            <person name="Chaduli D."/>
            <person name="Navarro D."/>
            <person name="Favel A."/>
            <person name="Norest M."/>
            <person name="Lesage-Meessen L."/>
            <person name="Balint B."/>
            <person name="Merenyi Z."/>
            <person name="de Eugenio L."/>
            <person name="Morin E."/>
            <person name="Martinez A.T."/>
            <person name="Baldrian P."/>
            <person name="Stursova M."/>
            <person name="Martinez M.J."/>
            <person name="Novotny C."/>
            <person name="Magnuson J.K."/>
            <person name="Spatafora J.W."/>
            <person name="Maurice S."/>
            <person name="Pangilinan J."/>
            <person name="Andreopoulos W."/>
            <person name="LaButti K."/>
            <person name="Hundley H."/>
            <person name="Na H."/>
            <person name="Kuo A."/>
            <person name="Barry K."/>
            <person name="Lipzen A."/>
            <person name="Henrissat B."/>
            <person name="Riley R."/>
            <person name="Ahrendt S."/>
            <person name="Nagy L.G."/>
            <person name="Grigoriev I.V."/>
            <person name="Martin F."/>
            <person name="Rosso M.N."/>
        </authorList>
    </citation>
    <scope>NUCLEOTIDE SEQUENCE [LARGE SCALE GENOMIC DNA]</scope>
    <source>
        <strain evidence="4 5">CIRM-BRFM 1785</strain>
    </source>
</reference>
<evidence type="ECO:0000259" key="3">
    <source>
        <dbReference type="PROSITE" id="PS50894"/>
    </source>
</evidence>
<dbReference type="Gene3D" id="1.20.120.160">
    <property type="entry name" value="HPT domain"/>
    <property type="match status" value="1"/>
</dbReference>
<dbReference type="PROSITE" id="PS50894">
    <property type="entry name" value="HPT"/>
    <property type="match status" value="1"/>
</dbReference>
<evidence type="ECO:0000313" key="4">
    <source>
        <dbReference type="EMBL" id="KAH9829629.1"/>
    </source>
</evidence>
<keyword evidence="1" id="KW-0597">Phosphoprotein</keyword>
<evidence type="ECO:0000313" key="5">
    <source>
        <dbReference type="Proteomes" id="UP000814176"/>
    </source>
</evidence>
<feature type="domain" description="HPt" evidence="3">
    <location>
        <begin position="101"/>
        <end position="202"/>
    </location>
</feature>